<accession>T1AB28</accession>
<organism evidence="1">
    <name type="scientific">mine drainage metagenome</name>
    <dbReference type="NCBI Taxonomy" id="410659"/>
    <lineage>
        <taxon>unclassified sequences</taxon>
        <taxon>metagenomes</taxon>
        <taxon>ecological metagenomes</taxon>
    </lineage>
</organism>
<dbReference type="InterPro" id="IPR024096">
    <property type="entry name" value="NO_sig/Golgi_transp_ligand-bd"/>
</dbReference>
<dbReference type="AlphaFoldDB" id="T1AB28"/>
<dbReference type="EMBL" id="AUZZ01003101">
    <property type="protein sequence ID" value="EQD57941.1"/>
    <property type="molecule type" value="Genomic_DNA"/>
</dbReference>
<dbReference type="SUPFAM" id="SSF111126">
    <property type="entry name" value="Ligand-binding domain in the NO signalling and Golgi transport"/>
    <property type="match status" value="2"/>
</dbReference>
<sequence>MLVKDMMQGNGDVVSSQVFALTGALASLTPKLREVYFSHGFKVGNMLHRYAKSIGSGAVTPMPILMGFFNRAGYVDVAYRPRGNSYGFEIHDTPHMKLGAHIHMFEAGIISGFMSAEYRRVMMFTESACRCDTAGACMFVEGNGANTGSERMDSDVWMEGMSKYILEAVDGSKEKWMNYEYYGLASDSLLHREYASSINDISYMAGNALGRRLKEDHEGISVAVRAERLKKLIALLNFGNITIKRSAPLSVRMEFSRLVTKKDVVALASNFMSGMLNAYLGRRLIETQRSSLGRYIIDIKEAAQGGTKKKRARRK</sequence>
<evidence type="ECO:0000313" key="1">
    <source>
        <dbReference type="EMBL" id="EQD57941.1"/>
    </source>
</evidence>
<protein>
    <submittedName>
        <fullName evidence="1">4-vinyl reductase, 4VR domain protein</fullName>
    </submittedName>
</protein>
<name>T1AB28_9ZZZZ</name>
<comment type="caution">
    <text evidence="1">The sequence shown here is derived from an EMBL/GenBank/DDBJ whole genome shotgun (WGS) entry which is preliminary data.</text>
</comment>
<reference evidence="1" key="2">
    <citation type="journal article" date="2014" name="ISME J.">
        <title>Microbial stratification in low pH oxic and suboxic macroscopic growths along an acid mine drainage.</title>
        <authorList>
            <person name="Mendez-Garcia C."/>
            <person name="Mesa V."/>
            <person name="Sprenger R.R."/>
            <person name="Richter M."/>
            <person name="Diez M.S."/>
            <person name="Solano J."/>
            <person name="Bargiela R."/>
            <person name="Golyshina O.V."/>
            <person name="Manteca A."/>
            <person name="Ramos J.L."/>
            <person name="Gallego J.R."/>
            <person name="Llorente I."/>
            <person name="Martins Dos Santos V.A."/>
            <person name="Jensen O.N."/>
            <person name="Pelaez A.I."/>
            <person name="Sanchez J."/>
            <person name="Ferrer M."/>
        </authorList>
    </citation>
    <scope>NUCLEOTIDE SEQUENCE</scope>
</reference>
<dbReference type="Gene3D" id="3.30.1380.20">
    <property type="entry name" value="Trafficking protein particle complex subunit 3"/>
    <property type="match status" value="1"/>
</dbReference>
<gene>
    <name evidence="1" type="ORF">B2A_04599</name>
</gene>
<proteinExistence type="predicted"/>
<reference evidence="1" key="1">
    <citation type="submission" date="2013-08" db="EMBL/GenBank/DDBJ databases">
        <authorList>
            <person name="Mendez C."/>
            <person name="Richter M."/>
            <person name="Ferrer M."/>
            <person name="Sanchez J."/>
        </authorList>
    </citation>
    <scope>NUCLEOTIDE SEQUENCE</scope>
</reference>